<evidence type="ECO:0000256" key="2">
    <source>
        <dbReference type="ARBA" id="ARBA00010497"/>
    </source>
</evidence>
<keyword evidence="10" id="KW-1133">Transmembrane helix</keyword>
<dbReference type="GO" id="GO:0008318">
    <property type="term" value="F:protein prenyltransferase activity"/>
    <property type="evidence" value="ECO:0007669"/>
    <property type="project" value="InterPro"/>
</dbReference>
<keyword evidence="7" id="KW-0862">Zinc</keyword>
<accession>A0A0F9LGI6</accession>
<feature type="domain" description="Prenyltransferase alpha-alpha toroid" evidence="11">
    <location>
        <begin position="130"/>
        <end position="213"/>
    </location>
</feature>
<dbReference type="EMBL" id="LAZR01006190">
    <property type="protein sequence ID" value="KKM94039.1"/>
    <property type="molecule type" value="Genomic_DNA"/>
</dbReference>
<dbReference type="AlphaFoldDB" id="A0A0F9LGI6"/>
<evidence type="ECO:0000313" key="12">
    <source>
        <dbReference type="EMBL" id="KKM94039.1"/>
    </source>
</evidence>
<keyword evidence="3" id="KW-0637">Prenyltransferase</keyword>
<protein>
    <recommendedName>
        <fullName evidence="8">Geranylgeranyl transferase type II subunit beta</fullName>
    </recommendedName>
    <alternativeName>
        <fullName evidence="9">Type II protein geranyl-geranyltransferase subunit beta</fullName>
    </alternativeName>
</protein>
<keyword evidence="6" id="KW-0677">Repeat</keyword>
<dbReference type="CDD" id="cd00688">
    <property type="entry name" value="ISOPREN_C2_like"/>
    <property type="match status" value="1"/>
</dbReference>
<dbReference type="InterPro" id="IPR008930">
    <property type="entry name" value="Terpenoid_cyclase/PrenylTrfase"/>
</dbReference>
<evidence type="ECO:0000256" key="7">
    <source>
        <dbReference type="ARBA" id="ARBA00022833"/>
    </source>
</evidence>
<reference evidence="12" key="1">
    <citation type="journal article" date="2015" name="Nature">
        <title>Complex archaea that bridge the gap between prokaryotes and eukaryotes.</title>
        <authorList>
            <person name="Spang A."/>
            <person name="Saw J.H."/>
            <person name="Jorgensen S.L."/>
            <person name="Zaremba-Niedzwiedzka K."/>
            <person name="Martijn J."/>
            <person name="Lind A.E."/>
            <person name="van Eijk R."/>
            <person name="Schleper C."/>
            <person name="Guy L."/>
            <person name="Ettema T.J."/>
        </authorList>
    </citation>
    <scope>NUCLEOTIDE SEQUENCE</scope>
</reference>
<dbReference type="PANTHER" id="PTHR11774">
    <property type="entry name" value="GERANYLGERANYL TRANSFERASE TYPE BETA SUBUNIT"/>
    <property type="match status" value="1"/>
</dbReference>
<dbReference type="GO" id="GO:0046872">
    <property type="term" value="F:metal ion binding"/>
    <property type="evidence" value="ECO:0007669"/>
    <property type="project" value="UniProtKB-KW"/>
</dbReference>
<dbReference type="InterPro" id="IPR001330">
    <property type="entry name" value="Prenyltrans"/>
</dbReference>
<dbReference type="InterPro" id="IPR045089">
    <property type="entry name" value="PGGT1B-like"/>
</dbReference>
<organism evidence="12">
    <name type="scientific">marine sediment metagenome</name>
    <dbReference type="NCBI Taxonomy" id="412755"/>
    <lineage>
        <taxon>unclassified sequences</taxon>
        <taxon>metagenomes</taxon>
        <taxon>ecological metagenomes</taxon>
    </lineage>
</organism>
<dbReference type="SUPFAM" id="SSF48239">
    <property type="entry name" value="Terpenoid cyclases/Protein prenyltransferases"/>
    <property type="match status" value="1"/>
</dbReference>
<keyword evidence="4" id="KW-0808">Transferase</keyword>
<sequence>MISIPSVLGRTRNAYLIDFVLDSEIESFGFSNGIGEDKSVSFEATAFAIDIMDYYSKSPSNIENLQEELKENINNMFDISNVDLYDLYYLTYSLKLLDYSFDISLVDKISLFLNGTQQINGGFSISNSSKSVSITSSFYVIELLGLIDQPVTNISSHKNWVLSSYNEDGGFGGNASLSSTLMSTYYAILILDEFNELNSLSDPNKTINYLKSYYFSNPSDVDNFGGYLPDEIAALALISSTYFCIKGISLIDENELTITETTDWVLNRQNFQDGGFVDNTEAYQQKLSSIATSYYAFETLKILNGLSKLSQEIWMVEFNFWILGIVIISLGVIIAIAVLIWKKRRL</sequence>
<feature type="domain" description="Prenyltransferase alpha-alpha toroid" evidence="11">
    <location>
        <begin position="12"/>
        <end position="128"/>
    </location>
</feature>
<dbReference type="PANTHER" id="PTHR11774:SF11">
    <property type="entry name" value="GERANYLGERANYL TRANSFERASE TYPE-2 SUBUNIT BETA"/>
    <property type="match status" value="1"/>
</dbReference>
<dbReference type="Gene3D" id="1.50.10.20">
    <property type="match status" value="2"/>
</dbReference>
<evidence type="ECO:0000256" key="5">
    <source>
        <dbReference type="ARBA" id="ARBA00022723"/>
    </source>
</evidence>
<evidence type="ECO:0000256" key="8">
    <source>
        <dbReference type="ARBA" id="ARBA00030816"/>
    </source>
</evidence>
<evidence type="ECO:0000256" key="4">
    <source>
        <dbReference type="ARBA" id="ARBA00022679"/>
    </source>
</evidence>
<name>A0A0F9LGI6_9ZZZZ</name>
<feature type="transmembrane region" description="Helical" evidence="10">
    <location>
        <begin position="318"/>
        <end position="341"/>
    </location>
</feature>
<comment type="cofactor">
    <cofactor evidence="1">
        <name>Zn(2+)</name>
        <dbReference type="ChEBI" id="CHEBI:29105"/>
    </cofactor>
</comment>
<keyword evidence="10" id="KW-0812">Transmembrane</keyword>
<gene>
    <name evidence="12" type="ORF">LCGC14_1202380</name>
</gene>
<evidence type="ECO:0000256" key="1">
    <source>
        <dbReference type="ARBA" id="ARBA00001947"/>
    </source>
</evidence>
<keyword evidence="5" id="KW-0479">Metal-binding</keyword>
<keyword evidence="10" id="KW-0472">Membrane</keyword>
<comment type="similarity">
    <text evidence="2">Belongs to the protein prenyltransferase subunit beta family.</text>
</comment>
<evidence type="ECO:0000259" key="11">
    <source>
        <dbReference type="Pfam" id="PF00432"/>
    </source>
</evidence>
<evidence type="ECO:0000256" key="6">
    <source>
        <dbReference type="ARBA" id="ARBA00022737"/>
    </source>
</evidence>
<evidence type="ECO:0000256" key="3">
    <source>
        <dbReference type="ARBA" id="ARBA00022602"/>
    </source>
</evidence>
<proteinExistence type="inferred from homology"/>
<comment type="caution">
    <text evidence="12">The sequence shown here is derived from an EMBL/GenBank/DDBJ whole genome shotgun (WGS) entry which is preliminary data.</text>
</comment>
<evidence type="ECO:0000256" key="10">
    <source>
        <dbReference type="SAM" id="Phobius"/>
    </source>
</evidence>
<evidence type="ECO:0000256" key="9">
    <source>
        <dbReference type="ARBA" id="ARBA00032766"/>
    </source>
</evidence>
<feature type="domain" description="Prenyltransferase alpha-alpha toroid" evidence="11">
    <location>
        <begin position="238"/>
        <end position="309"/>
    </location>
</feature>
<dbReference type="Pfam" id="PF00432">
    <property type="entry name" value="Prenyltrans"/>
    <property type="match status" value="3"/>
</dbReference>